<evidence type="ECO:0000256" key="2">
    <source>
        <dbReference type="SAM" id="MobiDB-lite"/>
    </source>
</evidence>
<accession>A0A6A5VJE5</accession>
<protein>
    <submittedName>
        <fullName evidence="3">Uncharacterized protein</fullName>
    </submittedName>
</protein>
<reference evidence="3" key="1">
    <citation type="journal article" date="2020" name="Stud. Mycol.">
        <title>101 Dothideomycetes genomes: a test case for predicting lifestyles and emergence of pathogens.</title>
        <authorList>
            <person name="Haridas S."/>
            <person name="Albert R."/>
            <person name="Binder M."/>
            <person name="Bloem J."/>
            <person name="Labutti K."/>
            <person name="Salamov A."/>
            <person name="Andreopoulos B."/>
            <person name="Baker S."/>
            <person name="Barry K."/>
            <person name="Bills G."/>
            <person name="Bluhm B."/>
            <person name="Cannon C."/>
            <person name="Castanera R."/>
            <person name="Culley D."/>
            <person name="Daum C."/>
            <person name="Ezra D."/>
            <person name="Gonzalez J."/>
            <person name="Henrissat B."/>
            <person name="Kuo A."/>
            <person name="Liang C."/>
            <person name="Lipzen A."/>
            <person name="Lutzoni F."/>
            <person name="Magnuson J."/>
            <person name="Mondo S."/>
            <person name="Nolan M."/>
            <person name="Ohm R."/>
            <person name="Pangilinan J."/>
            <person name="Park H.-J."/>
            <person name="Ramirez L."/>
            <person name="Alfaro M."/>
            <person name="Sun H."/>
            <person name="Tritt A."/>
            <person name="Yoshinaga Y."/>
            <person name="Zwiers L.-H."/>
            <person name="Turgeon B."/>
            <person name="Goodwin S."/>
            <person name="Spatafora J."/>
            <person name="Crous P."/>
            <person name="Grigoriev I."/>
        </authorList>
    </citation>
    <scope>NUCLEOTIDE SEQUENCE</scope>
    <source>
        <strain evidence="3">CBS 107.79</strain>
    </source>
</reference>
<proteinExistence type="predicted"/>
<feature type="compositionally biased region" description="Basic and acidic residues" evidence="2">
    <location>
        <begin position="1"/>
        <end position="10"/>
    </location>
</feature>
<feature type="coiled-coil region" evidence="1">
    <location>
        <begin position="103"/>
        <end position="151"/>
    </location>
</feature>
<sequence length="187" mass="20344">MEVGERDARVTRPTRTRRQTAKAALLRHRNAQHDTDSSDSSHVVEADHVNLEPPSAPRPNRTRRIREGQMEEAAHGNAEHTRALKESKGQNLESMLVAILGALDALKRDNLALKADNQELKTAVGDITRELADTKAQLADAKTQLTELTSGLGAQIRTSGLLSYADIARTPLSSQPSNLRTLSGITA</sequence>
<evidence type="ECO:0000256" key="1">
    <source>
        <dbReference type="SAM" id="Coils"/>
    </source>
</evidence>
<evidence type="ECO:0000313" key="3">
    <source>
        <dbReference type="EMBL" id="KAF1973487.1"/>
    </source>
</evidence>
<dbReference type="OrthoDB" id="4779521at2759"/>
<keyword evidence="1" id="KW-0175">Coiled coil</keyword>
<organism evidence="3 4">
    <name type="scientific">Bimuria novae-zelandiae CBS 107.79</name>
    <dbReference type="NCBI Taxonomy" id="1447943"/>
    <lineage>
        <taxon>Eukaryota</taxon>
        <taxon>Fungi</taxon>
        <taxon>Dikarya</taxon>
        <taxon>Ascomycota</taxon>
        <taxon>Pezizomycotina</taxon>
        <taxon>Dothideomycetes</taxon>
        <taxon>Pleosporomycetidae</taxon>
        <taxon>Pleosporales</taxon>
        <taxon>Massarineae</taxon>
        <taxon>Didymosphaeriaceae</taxon>
        <taxon>Bimuria</taxon>
    </lineage>
</organism>
<dbReference type="EMBL" id="ML976680">
    <property type="protein sequence ID" value="KAF1973487.1"/>
    <property type="molecule type" value="Genomic_DNA"/>
</dbReference>
<feature type="compositionally biased region" description="Basic residues" evidence="2">
    <location>
        <begin position="12"/>
        <end position="30"/>
    </location>
</feature>
<keyword evidence="4" id="KW-1185">Reference proteome</keyword>
<name>A0A6A5VJE5_9PLEO</name>
<gene>
    <name evidence="3" type="ORF">BU23DRAFT_131677</name>
</gene>
<dbReference type="Proteomes" id="UP000800036">
    <property type="component" value="Unassembled WGS sequence"/>
</dbReference>
<evidence type="ECO:0000313" key="4">
    <source>
        <dbReference type="Proteomes" id="UP000800036"/>
    </source>
</evidence>
<feature type="region of interest" description="Disordered" evidence="2">
    <location>
        <begin position="1"/>
        <end position="62"/>
    </location>
</feature>
<dbReference type="AlphaFoldDB" id="A0A6A5VJE5"/>